<evidence type="ECO:0000313" key="4">
    <source>
        <dbReference type="Proteomes" id="UP000694556"/>
    </source>
</evidence>
<dbReference type="InterPro" id="IPR057664">
    <property type="entry name" value="CEP152_PLK4_bind"/>
</dbReference>
<sequence>MEEEGQGFVQVASFICVCLSLHEVVYDLFKCIWFVLLQLQQLLTDLPHDMLEDRQNLYPEQFLRDQQDDHAEKHAKNWNGLHNEEKKCLYDAKEDYCNQNIQEDPDNVFLGRDGFNGPRCYQQNNLYHLPESFRPYTNGHIPEFNCQKSKIINFPDQFIASEVVSGQSVETYKVTYKPYQNGVHQKIPVTPEGMRRNEMFEDLQNEFLGSDENSSENMQILQLQALNKARERQLEEFNEKLEKSAQQIRYLSHQLSMVKDEKDGLAVSLHESQKLYQNGKEREVHLEGQIKALETQIQTLTAKEEQIVKQSKVAEVAMESMQKQLLELQRSDALQRAREQHDAIISALKQKHEKQVLSLEQNLDATKSALREQKELCKNLGEHVNQLEKILEETKCEKTEIINRLTRSLEESQKQCANLLQTGSIQETNQLRFQLQQAQSAHMISNKMNKALQEELMELKEEITLYESAAKFGVFLNDADGEQHTNLSDSCVDLGIKKITQKNSGFCSIIQNRGMDEELSKDEIIVKLKAELERLLSSNKMKRNQITQLQNDLKDCQKTLEELKQLLKAEKASKESEAVKNINDPLVANLLVPDNLKEEKHTLTIEELKENEEKLKNSNQDLCCQMRKMVQDFDEDKQEALDRCERTYQRHHEDMKAQFEKELTEKYAAEKQQLLRSHEERVSQATIEELNREMTAVKECYIAVCGEKDTLEATLRQKFEQEQQLKEEKNIEQVIGEIEGEWQNKLEEMRRTVADCNDCGSQTDRVTVVDDASFKELARIIADQKLQIKKALKENMPSEEPLRELEIELENKYCKHLAIQVEEALTQARDKWLQVLRDLREYKVNLKTEQEKCEREHKGTAAKQLALILSAAEEKWKKEHENTERSGARMKELEEKVVSLRKELELKKEEMPAAIKAELARARAQWNKEKQEEILQIQEQNERDYRLFLDDHRNKINEVLATAKEDLVKQKNNLSAQKEAEMKMILDKKQREWEAQETKRLQDELSRCEEKILIELEHLLQEVHEELVECAASKCSWEDRCSDAPDQLNNQCKGKLKACLQKAYRRTVHTILEKDKREWKEASTVFYGLLLAFLGNKKFLEALTAENCEVKAKLRDLGTPPRSLKKKKKKDLFRRLNTLIKYVCVGDMLNYIRGSKERAAAMIRAEVLRERQETARKMRKYYLTCLQQLLTDNGNYERAEKKIMNAAIKLVTMAKGLETPLRHTSQCKTTHSALLLNSDLPTGGEYSRSDGLSQSRLNHMESKSCGESITEKANDRVVRKCVPRDLRQQLDATQTETQHMLPETDASNIQNGNNTKNLVDFTRDHLLEFYPNEDGRIEKYSPIINVNKPLLYATSNLGHKNASPSAFCVKLDNMHALSLTDGLGVSEPSHQVLKNQNERLVLKEDECIPLCGNWKTTTGRTKNSDFHKIPRRDESSCSEWNSVNASQCLDSSNMPVVHPEQKPNANIQAKFVSCEESFSTADESVGGTWRELTNGHVKNLKVKNSSKFYSRGQMKTNPECTSFLRSDKSNSAFTQLSALPNSNAQKCCEKYLEKNVIGSPVSSVR</sequence>
<dbReference type="InterPro" id="IPR051235">
    <property type="entry name" value="CEP152/SHC-Transforming"/>
</dbReference>
<feature type="coiled-coil region" evidence="1">
    <location>
        <begin position="220"/>
        <end position="254"/>
    </location>
</feature>
<feature type="coiled-coil region" evidence="1">
    <location>
        <begin position="349"/>
        <end position="469"/>
    </location>
</feature>
<reference evidence="3" key="3">
    <citation type="submission" date="2025-09" db="UniProtKB">
        <authorList>
            <consortium name="Ensembl"/>
        </authorList>
    </citation>
    <scope>IDENTIFICATION</scope>
</reference>
<feature type="coiled-coil region" evidence="1">
    <location>
        <begin position="668"/>
        <end position="728"/>
    </location>
</feature>
<reference evidence="3" key="2">
    <citation type="submission" date="2025-08" db="UniProtKB">
        <authorList>
            <consortium name="Ensembl"/>
        </authorList>
    </citation>
    <scope>IDENTIFICATION</scope>
</reference>
<keyword evidence="4" id="KW-1185">Reference proteome</keyword>
<proteinExistence type="predicted"/>
<feature type="coiled-coil region" evidence="1">
    <location>
        <begin position="283"/>
        <end position="310"/>
    </location>
</feature>
<feature type="coiled-coil region" evidence="1">
    <location>
        <begin position="525"/>
        <end position="625"/>
    </location>
</feature>
<dbReference type="GO" id="GO:0007099">
    <property type="term" value="P:centriole replication"/>
    <property type="evidence" value="ECO:0007669"/>
    <property type="project" value="TreeGrafter"/>
</dbReference>
<reference evidence="3" key="1">
    <citation type="submission" date="2018-09" db="EMBL/GenBank/DDBJ databases">
        <title>Common duck and Muscovy duck high density SNP chip.</title>
        <authorList>
            <person name="Vignal A."/>
            <person name="Thebault N."/>
            <person name="Warren W.C."/>
        </authorList>
    </citation>
    <scope>NUCLEOTIDE SEQUENCE [LARGE SCALE GENOMIC DNA]</scope>
</reference>
<dbReference type="Pfam" id="PF25770">
    <property type="entry name" value="CC_CEP63-bind_CEP152"/>
    <property type="match status" value="1"/>
</dbReference>
<feature type="domain" description="CEP152 CEP63 binding coiled coil" evidence="2">
    <location>
        <begin position="1146"/>
        <end position="1180"/>
    </location>
</feature>
<dbReference type="GO" id="GO:0005813">
    <property type="term" value="C:centrosome"/>
    <property type="evidence" value="ECO:0007669"/>
    <property type="project" value="TreeGrafter"/>
</dbReference>
<evidence type="ECO:0000259" key="2">
    <source>
        <dbReference type="Pfam" id="PF25770"/>
    </source>
</evidence>
<evidence type="ECO:0000313" key="3">
    <source>
        <dbReference type="Ensembl" id="ENSCMMP00000001646.1"/>
    </source>
</evidence>
<dbReference type="Pfam" id="PF25769">
    <property type="entry name" value="PLK4_bind_CEP152"/>
    <property type="match status" value="1"/>
</dbReference>
<evidence type="ECO:0000256" key="1">
    <source>
        <dbReference type="SAM" id="Coils"/>
    </source>
</evidence>
<name>A0A8C3B4Q6_CAIMO</name>
<dbReference type="Ensembl" id="ENSCMMT00000001852.1">
    <property type="protein sequence ID" value="ENSCMMP00000001646.1"/>
    <property type="gene ID" value="ENSCMMG00000001083.1"/>
</dbReference>
<dbReference type="Proteomes" id="UP000694556">
    <property type="component" value="Chromosome 11"/>
</dbReference>
<dbReference type="InterPro" id="IPR057659">
    <property type="entry name" value="CEP152_CC"/>
</dbReference>
<dbReference type="PANTHER" id="PTHR10337:SF6">
    <property type="entry name" value="CENTROSOMAL PROTEIN OF 152 KDA"/>
    <property type="match status" value="1"/>
</dbReference>
<organism evidence="3 4">
    <name type="scientific">Cairina moschata</name>
    <name type="common">Muscovy duck</name>
    <dbReference type="NCBI Taxonomy" id="8855"/>
    <lineage>
        <taxon>Eukaryota</taxon>
        <taxon>Metazoa</taxon>
        <taxon>Chordata</taxon>
        <taxon>Craniata</taxon>
        <taxon>Vertebrata</taxon>
        <taxon>Euteleostomi</taxon>
        <taxon>Archelosauria</taxon>
        <taxon>Archosauria</taxon>
        <taxon>Dinosauria</taxon>
        <taxon>Saurischia</taxon>
        <taxon>Theropoda</taxon>
        <taxon>Coelurosauria</taxon>
        <taxon>Aves</taxon>
        <taxon>Neognathae</taxon>
        <taxon>Galloanserae</taxon>
        <taxon>Anseriformes</taxon>
        <taxon>Anatidae</taxon>
        <taxon>Anatinae</taxon>
        <taxon>Cairina</taxon>
    </lineage>
</organism>
<dbReference type="PANTHER" id="PTHR10337">
    <property type="entry name" value="SHC TRANSFORMING PROTEIN"/>
    <property type="match status" value="1"/>
</dbReference>
<accession>A0A8C3B4Q6</accession>
<keyword evidence="1" id="KW-0175">Coiled coil</keyword>
<protein>
    <submittedName>
        <fullName evidence="3">Centrosomal protein 152</fullName>
    </submittedName>
</protein>
<feature type="coiled-coil region" evidence="1">
    <location>
        <begin position="883"/>
        <end position="984"/>
    </location>
</feature>